<comment type="caution">
    <text evidence="6">The sequence shown here is derived from an EMBL/GenBank/DDBJ whole genome shotgun (WGS) entry which is preliminary data.</text>
</comment>
<dbReference type="SUPFAM" id="SSF46785">
    <property type="entry name" value="Winged helix' DNA-binding domain"/>
    <property type="match status" value="1"/>
</dbReference>
<feature type="domain" description="HTH hxlR-type" evidence="5">
    <location>
        <begin position="8"/>
        <end position="114"/>
    </location>
</feature>
<proteinExistence type="predicted"/>
<dbReference type="GO" id="GO:0003677">
    <property type="term" value="F:DNA binding"/>
    <property type="evidence" value="ECO:0007669"/>
    <property type="project" value="UniProtKB-KW"/>
</dbReference>
<accession>A0ABT9PEU8</accession>
<dbReference type="PROSITE" id="PS51118">
    <property type="entry name" value="HTH_HXLR"/>
    <property type="match status" value="1"/>
</dbReference>
<evidence type="ECO:0000256" key="3">
    <source>
        <dbReference type="ARBA" id="ARBA00023163"/>
    </source>
</evidence>
<evidence type="ECO:0000256" key="1">
    <source>
        <dbReference type="ARBA" id="ARBA00023015"/>
    </source>
</evidence>
<dbReference type="Proteomes" id="UP001235712">
    <property type="component" value="Unassembled WGS sequence"/>
</dbReference>
<dbReference type="InterPro" id="IPR002577">
    <property type="entry name" value="HTH_HxlR"/>
</dbReference>
<dbReference type="InterPro" id="IPR036388">
    <property type="entry name" value="WH-like_DNA-bd_sf"/>
</dbReference>
<dbReference type="PANTHER" id="PTHR33204">
    <property type="entry name" value="TRANSCRIPTIONAL REGULATOR, MARR FAMILY"/>
    <property type="match status" value="1"/>
</dbReference>
<keyword evidence="1" id="KW-0805">Transcription regulation</keyword>
<gene>
    <name evidence="6" type="ORF">J2S57_006984</name>
</gene>
<keyword evidence="3" id="KW-0804">Transcription</keyword>
<dbReference type="InterPro" id="IPR036390">
    <property type="entry name" value="WH_DNA-bd_sf"/>
</dbReference>
<evidence type="ECO:0000256" key="4">
    <source>
        <dbReference type="SAM" id="MobiDB-lite"/>
    </source>
</evidence>
<evidence type="ECO:0000256" key="2">
    <source>
        <dbReference type="ARBA" id="ARBA00023125"/>
    </source>
</evidence>
<reference evidence="6 7" key="1">
    <citation type="submission" date="2023-07" db="EMBL/GenBank/DDBJ databases">
        <title>Sequencing the genomes of 1000 actinobacteria strains.</title>
        <authorList>
            <person name="Klenk H.-P."/>
        </authorList>
    </citation>
    <scope>NUCLEOTIDE SEQUENCE [LARGE SCALE GENOMIC DNA]</scope>
    <source>
        <strain evidence="6 7">DSM 44388</strain>
    </source>
</reference>
<dbReference type="EMBL" id="JAUSQZ010000001">
    <property type="protein sequence ID" value="MDP9831235.1"/>
    <property type="molecule type" value="Genomic_DNA"/>
</dbReference>
<feature type="compositionally biased region" description="Basic and acidic residues" evidence="4">
    <location>
        <begin position="113"/>
        <end position="167"/>
    </location>
</feature>
<feature type="region of interest" description="Disordered" evidence="4">
    <location>
        <begin position="113"/>
        <end position="194"/>
    </location>
</feature>
<sequence length="194" mass="21863">MSQYENTCLIRGDGGRTLRTVLDRIANKWTLLVVATIDQSVLRFSELQARIPGISQRMLTLTLRNLEHDGLVSRTAHAEVPPRVEYTLTATGKSLIAPALALAGWAREHVPEIEKHRTDQTEKHEGQLEKHEGRAEKHDGRAEKHEGRLKTHEGQLDKHEGQLERHTGQAAKRTGHIAQHAGRSEKHDVGEEQR</sequence>
<feature type="compositionally biased region" description="Basic and acidic residues" evidence="4">
    <location>
        <begin position="182"/>
        <end position="194"/>
    </location>
</feature>
<dbReference type="PANTHER" id="PTHR33204:SF39">
    <property type="entry name" value="TRANSCRIPTIONAL REGULATORY PROTEIN"/>
    <property type="match status" value="1"/>
</dbReference>
<organism evidence="6 7">
    <name type="scientific">Kineosporia succinea</name>
    <dbReference type="NCBI Taxonomy" id="84632"/>
    <lineage>
        <taxon>Bacteria</taxon>
        <taxon>Bacillati</taxon>
        <taxon>Actinomycetota</taxon>
        <taxon>Actinomycetes</taxon>
        <taxon>Kineosporiales</taxon>
        <taxon>Kineosporiaceae</taxon>
        <taxon>Kineosporia</taxon>
    </lineage>
</organism>
<keyword evidence="7" id="KW-1185">Reference proteome</keyword>
<dbReference type="Gene3D" id="1.10.10.10">
    <property type="entry name" value="Winged helix-like DNA-binding domain superfamily/Winged helix DNA-binding domain"/>
    <property type="match status" value="1"/>
</dbReference>
<evidence type="ECO:0000259" key="5">
    <source>
        <dbReference type="PROSITE" id="PS51118"/>
    </source>
</evidence>
<name>A0ABT9PEU8_9ACTN</name>
<evidence type="ECO:0000313" key="7">
    <source>
        <dbReference type="Proteomes" id="UP001235712"/>
    </source>
</evidence>
<protein>
    <submittedName>
        <fullName evidence="6">DNA-binding HxlR family transcriptional regulator</fullName>
    </submittedName>
</protein>
<evidence type="ECO:0000313" key="6">
    <source>
        <dbReference type="EMBL" id="MDP9831235.1"/>
    </source>
</evidence>
<dbReference type="Pfam" id="PF01638">
    <property type="entry name" value="HxlR"/>
    <property type="match status" value="1"/>
</dbReference>
<keyword evidence="2 6" id="KW-0238">DNA-binding</keyword>
<dbReference type="Gene3D" id="1.20.5.340">
    <property type="match status" value="1"/>
</dbReference>